<protein>
    <recommendedName>
        <fullName evidence="12">SMP-LTD domain-containing protein</fullName>
    </recommendedName>
</protein>
<dbReference type="CDD" id="cd21675">
    <property type="entry name" value="SMP_TEX2"/>
    <property type="match status" value="1"/>
</dbReference>
<feature type="region of interest" description="Disordered" evidence="10">
    <location>
        <begin position="721"/>
        <end position="748"/>
    </location>
</feature>
<keyword evidence="9" id="KW-0175">Coiled coil</keyword>
<accession>A0AAD2D2Y4</accession>
<feature type="transmembrane region" description="Helical" evidence="11">
    <location>
        <begin position="36"/>
        <end position="57"/>
    </location>
</feature>
<dbReference type="GO" id="GO:0008289">
    <property type="term" value="F:lipid binding"/>
    <property type="evidence" value="ECO:0007669"/>
    <property type="project" value="UniProtKB-KW"/>
</dbReference>
<organism evidence="13 14">
    <name type="scientific">Euplotes crassus</name>
    <dbReference type="NCBI Taxonomy" id="5936"/>
    <lineage>
        <taxon>Eukaryota</taxon>
        <taxon>Sar</taxon>
        <taxon>Alveolata</taxon>
        <taxon>Ciliophora</taxon>
        <taxon>Intramacronucleata</taxon>
        <taxon>Spirotrichea</taxon>
        <taxon>Hypotrichia</taxon>
        <taxon>Euplotida</taxon>
        <taxon>Euplotidae</taxon>
        <taxon>Moneuplotes</taxon>
    </lineage>
</organism>
<dbReference type="GO" id="GO:0005789">
    <property type="term" value="C:endoplasmic reticulum membrane"/>
    <property type="evidence" value="ECO:0007669"/>
    <property type="project" value="UniProtKB-SubCell"/>
</dbReference>
<keyword evidence="14" id="KW-1185">Reference proteome</keyword>
<evidence type="ECO:0000256" key="6">
    <source>
        <dbReference type="ARBA" id="ARBA00023055"/>
    </source>
</evidence>
<evidence type="ECO:0000256" key="1">
    <source>
        <dbReference type="ARBA" id="ARBA00004586"/>
    </source>
</evidence>
<keyword evidence="8 11" id="KW-0472">Membrane</keyword>
<gene>
    <name evidence="13" type="ORF">ECRASSUSDP1_LOCUS19081</name>
</gene>
<evidence type="ECO:0000256" key="8">
    <source>
        <dbReference type="ARBA" id="ARBA00023136"/>
    </source>
</evidence>
<evidence type="ECO:0000256" key="5">
    <source>
        <dbReference type="ARBA" id="ARBA00022989"/>
    </source>
</evidence>
<evidence type="ECO:0000259" key="12">
    <source>
        <dbReference type="PROSITE" id="PS51847"/>
    </source>
</evidence>
<comment type="caution">
    <text evidence="13">The sequence shown here is derived from an EMBL/GenBank/DDBJ whole genome shotgun (WGS) entry which is preliminary data.</text>
</comment>
<evidence type="ECO:0000256" key="11">
    <source>
        <dbReference type="SAM" id="Phobius"/>
    </source>
</evidence>
<keyword evidence="7" id="KW-0446">Lipid-binding</keyword>
<comment type="subcellular location">
    <subcellularLocation>
        <location evidence="1">Endoplasmic reticulum membrane</location>
    </subcellularLocation>
</comment>
<keyword evidence="2" id="KW-0813">Transport</keyword>
<dbReference type="EMBL" id="CAMPGE010019349">
    <property type="protein sequence ID" value="CAI2377693.1"/>
    <property type="molecule type" value="Genomic_DNA"/>
</dbReference>
<evidence type="ECO:0000256" key="7">
    <source>
        <dbReference type="ARBA" id="ARBA00023121"/>
    </source>
</evidence>
<feature type="coiled-coil region" evidence="9">
    <location>
        <begin position="809"/>
        <end position="836"/>
    </location>
</feature>
<evidence type="ECO:0000256" key="10">
    <source>
        <dbReference type="SAM" id="MobiDB-lite"/>
    </source>
</evidence>
<dbReference type="PROSITE" id="PS51847">
    <property type="entry name" value="SMP"/>
    <property type="match status" value="1"/>
</dbReference>
<evidence type="ECO:0000256" key="2">
    <source>
        <dbReference type="ARBA" id="ARBA00022448"/>
    </source>
</evidence>
<dbReference type="GO" id="GO:0006869">
    <property type="term" value="P:lipid transport"/>
    <property type="evidence" value="ECO:0007669"/>
    <property type="project" value="UniProtKB-KW"/>
</dbReference>
<feature type="compositionally biased region" description="Basic and acidic residues" evidence="10">
    <location>
        <begin position="729"/>
        <end position="748"/>
    </location>
</feature>
<dbReference type="AlphaFoldDB" id="A0AAD2D2Y4"/>
<keyword evidence="3 11" id="KW-0812">Transmembrane</keyword>
<dbReference type="Proteomes" id="UP001295684">
    <property type="component" value="Unassembled WGS sequence"/>
</dbReference>
<feature type="coiled-coil region" evidence="9">
    <location>
        <begin position="357"/>
        <end position="384"/>
    </location>
</feature>
<keyword evidence="4" id="KW-0256">Endoplasmic reticulum</keyword>
<dbReference type="InterPro" id="IPR031468">
    <property type="entry name" value="SMP_LBD"/>
</dbReference>
<evidence type="ECO:0000256" key="4">
    <source>
        <dbReference type="ARBA" id="ARBA00022824"/>
    </source>
</evidence>
<name>A0AAD2D2Y4_EUPCR</name>
<evidence type="ECO:0000313" key="14">
    <source>
        <dbReference type="Proteomes" id="UP001295684"/>
    </source>
</evidence>
<evidence type="ECO:0000256" key="3">
    <source>
        <dbReference type="ARBA" id="ARBA00022692"/>
    </source>
</evidence>
<evidence type="ECO:0000313" key="13">
    <source>
        <dbReference type="EMBL" id="CAI2377693.1"/>
    </source>
</evidence>
<feature type="domain" description="SMP-LTD" evidence="12">
    <location>
        <begin position="849"/>
        <end position="1043"/>
    </location>
</feature>
<dbReference type="PANTHER" id="PTHR13466:SF0">
    <property type="entry name" value="SMP-LTD DOMAIN-CONTAINING PROTEIN"/>
    <property type="match status" value="1"/>
</dbReference>
<evidence type="ECO:0000256" key="9">
    <source>
        <dbReference type="SAM" id="Coils"/>
    </source>
</evidence>
<keyword evidence="5 11" id="KW-1133">Transmembrane helix</keyword>
<proteinExistence type="predicted"/>
<keyword evidence="6" id="KW-0445">Lipid transport</keyword>
<dbReference type="PANTHER" id="PTHR13466">
    <property type="entry name" value="TEX2 PROTEIN-RELATED"/>
    <property type="match status" value="1"/>
</dbReference>
<sequence>METAKDCTNRLGAQAALYILSTCIIAYWFYLFIGVGFLFGVSFGIISLLVFEFYIAYKLFNYEDYLKTSKDIEDNRLFWKKRLEGYQELIEKDISELGKYKTKPEIKESLAINTVESPFDEETKELEQPVRTHSEKMKQKVIEKSLHELNDKSSDIMLTASYTPVSRKENLKIMNKILHKNDDQNFEVQFHSRLNKSDSYLKYFIDFYRRVTEVEFQMNFKSIVDQKTKYSLTKKKTFHIFKKDNKWVQVRFLLKNLEHLHQENAIFIENVAKGQLEAFLSVKNEEFQTCQQDYDNIKKDKYDTLTKIEEYQLKYSESKSELEETLLKYEKIKSKGSNSYDKILEMEMKAKLAQKTLHDHNSTIVEAKENVKELSNEMEILKETILAKLSSTYQEKLETFSSTVHSVIGAYIDCFTEAVSVIEHVLFTDQQESSLTQTERPSIVARGLSNMNNLLKFASPMGKGHSYDDLVQEDTVQTKSSMIIKSDAFKKLLKTTIEEINVVLNDIEEVDYVIQNCTSIFLDQSMRYEKLHSFKKSYYDEETKKSLECVNEVFIHLSQSFKKWESQTDLKAENHKIEERIGVIARKCELESKLFKNEVKCYEKIESKSSKQRTVEAFNVLQNKYDKFKNCFVEAIDMIKELKDVMTEKIDDMRYSFIDQLKDFYELEISKLNQISPKPLNFQQIYEENKQLAQSLPIVEEEKEKRGRYNTELDISDLSLNSDDLEDEIPNKMKVTDRDNEEEQKLSRSLKETPRKILDFNASNIEEISSTNFNDSMLELSMSNVKRKDSFQEDQPSMIRVSNLPNEQKATTKVQILEVEEEKEEESKQLIKVDDTIDFSEERISPPDGIETAHWLNQLAKVVYSWYTDKKSEELSDILCKQLHKVYNDDEKPEFIGEIKVLEVAIGGSAPTFFSFQKLESEPHQFLGDVDLSYRGTVDITLSTEVHLNFRKTNYALIPITLKVRVKGVTGKLRIFLTQDFERMNWYSFVGQPKINFEIDLILGKDNKLSFSIFPKIKKFIEDVFQKQLYKFVLPNKKRLEMPFFPDKKLLY</sequence>
<reference evidence="13" key="1">
    <citation type="submission" date="2023-07" db="EMBL/GenBank/DDBJ databases">
        <authorList>
            <consortium name="AG Swart"/>
            <person name="Singh M."/>
            <person name="Singh A."/>
            <person name="Seah K."/>
            <person name="Emmerich C."/>
        </authorList>
    </citation>
    <scope>NUCLEOTIDE SEQUENCE</scope>
    <source>
        <strain evidence="13">DP1</strain>
    </source>
</reference>